<dbReference type="SUPFAM" id="SSF53474">
    <property type="entry name" value="alpha/beta-Hydrolases"/>
    <property type="match status" value="1"/>
</dbReference>
<protein>
    <recommendedName>
        <fullName evidence="1">Dienelactone hydrolase domain-containing protein</fullName>
    </recommendedName>
</protein>
<dbReference type="OMA" id="PGKCCFE"/>
<dbReference type="Gene3D" id="3.40.50.1820">
    <property type="entry name" value="alpha/beta hydrolase"/>
    <property type="match status" value="1"/>
</dbReference>
<keyword evidence="3" id="KW-1185">Reference proteome</keyword>
<dbReference type="SMR" id="A0A8T2T9C6"/>
<dbReference type="PANTHER" id="PTHR17630">
    <property type="entry name" value="DIENELACTONE HYDROLASE"/>
    <property type="match status" value="1"/>
</dbReference>
<sequence>MPTTGRHAGKCCVAPPPDVYESVGQEVADICGVPAYISGSPSSRAAVLFICDIYGWKVPQTRRLADKVASAGFFVVLPDFMNDDFFQSPDPDNPYEGLDAYLARHSQEDAIEVASKIIDELGKRGFKQIGVAGFCWGGKITVSLINGTSKADAAVMLHPSFLVVEEIQAVRKPLAILGAEIDEITPPELAMKFGNLLEKIPEMEGKSIVKIFRGADHGFSTRYDPHDMDAVRRAMEAHDDMLNWFTKYLQL</sequence>
<accession>A0A8T2T9C6</accession>
<feature type="domain" description="Dienelactone hydrolase" evidence="1">
    <location>
        <begin position="35"/>
        <end position="249"/>
    </location>
</feature>
<gene>
    <name evidence="2" type="ORF">KP509_14G043700</name>
</gene>
<dbReference type="Proteomes" id="UP000825935">
    <property type="component" value="Chromosome 14"/>
</dbReference>
<dbReference type="InterPro" id="IPR002925">
    <property type="entry name" value="Dienelactn_hydro"/>
</dbReference>
<proteinExistence type="predicted"/>
<reference evidence="2" key="1">
    <citation type="submission" date="2021-08" db="EMBL/GenBank/DDBJ databases">
        <title>WGS assembly of Ceratopteris richardii.</title>
        <authorList>
            <person name="Marchant D.B."/>
            <person name="Chen G."/>
            <person name="Jenkins J."/>
            <person name="Shu S."/>
            <person name="Leebens-Mack J."/>
            <person name="Grimwood J."/>
            <person name="Schmutz J."/>
            <person name="Soltis P."/>
            <person name="Soltis D."/>
            <person name="Chen Z.-H."/>
        </authorList>
    </citation>
    <scope>NUCLEOTIDE SEQUENCE</scope>
    <source>
        <strain evidence="2">Whitten #5841</strain>
        <tissue evidence="2">Leaf</tissue>
    </source>
</reference>
<dbReference type="GO" id="GO:0016787">
    <property type="term" value="F:hydrolase activity"/>
    <property type="evidence" value="ECO:0007669"/>
    <property type="project" value="InterPro"/>
</dbReference>
<organism evidence="2 3">
    <name type="scientific">Ceratopteris richardii</name>
    <name type="common">Triangle waterfern</name>
    <dbReference type="NCBI Taxonomy" id="49495"/>
    <lineage>
        <taxon>Eukaryota</taxon>
        <taxon>Viridiplantae</taxon>
        <taxon>Streptophyta</taxon>
        <taxon>Embryophyta</taxon>
        <taxon>Tracheophyta</taxon>
        <taxon>Polypodiopsida</taxon>
        <taxon>Polypodiidae</taxon>
        <taxon>Polypodiales</taxon>
        <taxon>Pteridineae</taxon>
        <taxon>Pteridaceae</taxon>
        <taxon>Parkerioideae</taxon>
        <taxon>Ceratopteris</taxon>
    </lineage>
</organism>
<dbReference type="Pfam" id="PF01738">
    <property type="entry name" value="DLH"/>
    <property type="match status" value="1"/>
</dbReference>
<dbReference type="PANTHER" id="PTHR17630:SF102">
    <property type="entry name" value="DIENELACTONE HYDROLASE DOMAIN-CONTAINING PROTEIN"/>
    <property type="match status" value="1"/>
</dbReference>
<name>A0A8T2T9C6_CERRI</name>
<dbReference type="AlphaFoldDB" id="A0A8T2T9C6"/>
<evidence type="ECO:0000259" key="1">
    <source>
        <dbReference type="Pfam" id="PF01738"/>
    </source>
</evidence>
<dbReference type="OrthoDB" id="17560at2759"/>
<evidence type="ECO:0000313" key="2">
    <source>
        <dbReference type="EMBL" id="KAH7415441.1"/>
    </source>
</evidence>
<dbReference type="InterPro" id="IPR029058">
    <property type="entry name" value="AB_hydrolase_fold"/>
</dbReference>
<dbReference type="EMBL" id="CM035419">
    <property type="protein sequence ID" value="KAH7415441.1"/>
    <property type="molecule type" value="Genomic_DNA"/>
</dbReference>
<evidence type="ECO:0000313" key="3">
    <source>
        <dbReference type="Proteomes" id="UP000825935"/>
    </source>
</evidence>
<comment type="caution">
    <text evidence="2">The sequence shown here is derived from an EMBL/GenBank/DDBJ whole genome shotgun (WGS) entry which is preliminary data.</text>
</comment>